<protein>
    <submittedName>
        <fullName evidence="1">Uncharacterized protein</fullName>
    </submittedName>
</protein>
<gene>
    <name evidence="1" type="ORF">M124_1911</name>
</gene>
<dbReference type="Proteomes" id="UP000020529">
    <property type="component" value="Unassembled WGS sequence"/>
</dbReference>
<sequence>MASGWFPNKRERPEAFFASLRLFCVQTWKRTLVRWTGMIIFATSNKTTE</sequence>
<evidence type="ECO:0000313" key="1">
    <source>
        <dbReference type="EMBL" id="EXY74282.1"/>
    </source>
</evidence>
<dbReference type="AlphaFoldDB" id="A0A015SVI4"/>
<name>A0A015SVI4_BACFG</name>
<organism evidence="1 2">
    <name type="scientific">Bacteroides fragilis str. 3988T(B)14</name>
    <dbReference type="NCBI Taxonomy" id="1339315"/>
    <lineage>
        <taxon>Bacteria</taxon>
        <taxon>Pseudomonadati</taxon>
        <taxon>Bacteroidota</taxon>
        <taxon>Bacteroidia</taxon>
        <taxon>Bacteroidales</taxon>
        <taxon>Bacteroidaceae</taxon>
        <taxon>Bacteroides</taxon>
    </lineage>
</organism>
<evidence type="ECO:0000313" key="2">
    <source>
        <dbReference type="Proteomes" id="UP000020529"/>
    </source>
</evidence>
<proteinExistence type="predicted"/>
<comment type="caution">
    <text evidence="1">The sequence shown here is derived from an EMBL/GenBank/DDBJ whole genome shotgun (WGS) entry which is preliminary data.</text>
</comment>
<reference evidence="1 2" key="1">
    <citation type="submission" date="2014-02" db="EMBL/GenBank/DDBJ databases">
        <authorList>
            <person name="Sears C."/>
            <person name="Carroll K."/>
            <person name="Sack B.R."/>
            <person name="Qadri F."/>
            <person name="Myers L.L."/>
            <person name="Chung G.-T."/>
            <person name="Escheverria P."/>
            <person name="Fraser C.M."/>
            <person name="Sadzewicz L."/>
            <person name="Shefchek K.A."/>
            <person name="Tallon L."/>
            <person name="Das S.P."/>
            <person name="Daugherty S."/>
            <person name="Mongodin E.F."/>
        </authorList>
    </citation>
    <scope>NUCLEOTIDE SEQUENCE [LARGE SCALE GENOMIC DNA]</scope>
    <source>
        <strain evidence="2">3988T(B)14</strain>
    </source>
</reference>
<dbReference type="PATRIC" id="fig|1339315.3.peg.2665"/>
<accession>A0A015SVI4</accession>
<dbReference type="EMBL" id="JGCY01000296">
    <property type="protein sequence ID" value="EXY74282.1"/>
    <property type="molecule type" value="Genomic_DNA"/>
</dbReference>